<keyword evidence="3" id="KW-1185">Reference proteome</keyword>
<sequence>MKISIALLISGLVAVAAAPSEPGVVGANPIRLSRPAAVSRRQGNGLHMRATNQCNGYAELCNRTFDKVAFPTTHNSYAHGDDLAANQNLDIQTQLNAGIRGFMLDLHPNTGATVAAGDPYLCHATCVLLSDGPLVNELKRFKTFLDDNDNEVITIFIENDGPFTAAQMAKAFTTAGLNSYVYQPKSTTAAWPTLQSMISQNKRLVVFTDAGADASVPWILYDKDYVVQTPFSVAVGTTFGCAPLTTVRPLWVMNHFVYKNFSFGGANVEVPAADSAATVNTRQSIVAQANVCGSTGVFPNFVTVDFYEIGGLFQAVADINNVTYNAKPPSASQPESPKNPSAAATGPRAVLAAIAASLLLVASL</sequence>
<dbReference type="Pfam" id="PF26146">
    <property type="entry name" value="PI-PLC_X"/>
    <property type="match status" value="1"/>
</dbReference>
<proteinExistence type="predicted"/>
<feature type="signal peptide" evidence="1">
    <location>
        <begin position="1"/>
        <end position="17"/>
    </location>
</feature>
<gene>
    <name evidence="2" type="ORF">GGI19_003354</name>
</gene>
<dbReference type="EMBL" id="JANBUH010000217">
    <property type="protein sequence ID" value="KAJ2753126.1"/>
    <property type="molecule type" value="Genomic_DNA"/>
</dbReference>
<dbReference type="GO" id="GO:0006629">
    <property type="term" value="P:lipid metabolic process"/>
    <property type="evidence" value="ECO:0007669"/>
    <property type="project" value="InterPro"/>
</dbReference>
<evidence type="ECO:0008006" key="4">
    <source>
        <dbReference type="Google" id="ProtNLM"/>
    </source>
</evidence>
<feature type="chain" id="PRO_5040753403" description="PLC-like phosphodiesterase" evidence="1">
    <location>
        <begin position="18"/>
        <end position="364"/>
    </location>
</feature>
<comment type="caution">
    <text evidence="2">The sequence shown here is derived from an EMBL/GenBank/DDBJ whole genome shotgun (WGS) entry which is preliminary data.</text>
</comment>
<dbReference type="PROSITE" id="PS50007">
    <property type="entry name" value="PIPLC_X_DOMAIN"/>
    <property type="match status" value="1"/>
</dbReference>
<dbReference type="PANTHER" id="PTHR13593:SF140">
    <property type="entry name" value="PLC-LIKE PHOSPHODIESTERASE"/>
    <property type="match status" value="1"/>
</dbReference>
<dbReference type="OrthoDB" id="7984201at2759"/>
<accession>A0A9W8GVQ0</accession>
<name>A0A9W8GVQ0_9FUNG</name>
<dbReference type="InterPro" id="IPR017946">
    <property type="entry name" value="PLC-like_Pdiesterase_TIM-brl"/>
</dbReference>
<dbReference type="Proteomes" id="UP001140011">
    <property type="component" value="Unassembled WGS sequence"/>
</dbReference>
<reference evidence="2" key="1">
    <citation type="submission" date="2022-07" db="EMBL/GenBank/DDBJ databases">
        <title>Phylogenomic reconstructions and comparative analyses of Kickxellomycotina fungi.</title>
        <authorList>
            <person name="Reynolds N.K."/>
            <person name="Stajich J.E."/>
            <person name="Barry K."/>
            <person name="Grigoriev I.V."/>
            <person name="Crous P."/>
            <person name="Smith M.E."/>
        </authorList>
    </citation>
    <scope>NUCLEOTIDE SEQUENCE</scope>
    <source>
        <strain evidence="2">BCRC 34297</strain>
    </source>
</reference>
<dbReference type="InterPro" id="IPR051057">
    <property type="entry name" value="PI-PLC_domain"/>
</dbReference>
<evidence type="ECO:0000313" key="2">
    <source>
        <dbReference type="EMBL" id="KAJ2753126.1"/>
    </source>
</evidence>
<dbReference type="AlphaFoldDB" id="A0A9W8GVQ0"/>
<keyword evidence="1" id="KW-0732">Signal</keyword>
<organism evidence="2 3">
    <name type="scientific">Coemansia pectinata</name>
    <dbReference type="NCBI Taxonomy" id="1052879"/>
    <lineage>
        <taxon>Eukaryota</taxon>
        <taxon>Fungi</taxon>
        <taxon>Fungi incertae sedis</taxon>
        <taxon>Zoopagomycota</taxon>
        <taxon>Kickxellomycotina</taxon>
        <taxon>Kickxellomycetes</taxon>
        <taxon>Kickxellales</taxon>
        <taxon>Kickxellaceae</taxon>
        <taxon>Coemansia</taxon>
    </lineage>
</organism>
<dbReference type="GO" id="GO:0008081">
    <property type="term" value="F:phosphoric diester hydrolase activity"/>
    <property type="evidence" value="ECO:0007669"/>
    <property type="project" value="InterPro"/>
</dbReference>
<evidence type="ECO:0000313" key="3">
    <source>
        <dbReference type="Proteomes" id="UP001140011"/>
    </source>
</evidence>
<evidence type="ECO:0000256" key="1">
    <source>
        <dbReference type="SAM" id="SignalP"/>
    </source>
</evidence>
<dbReference type="PANTHER" id="PTHR13593">
    <property type="match status" value="1"/>
</dbReference>
<dbReference type="Gene3D" id="3.20.20.190">
    <property type="entry name" value="Phosphatidylinositol (PI) phosphodiesterase"/>
    <property type="match status" value="1"/>
</dbReference>
<dbReference type="SUPFAM" id="SSF51695">
    <property type="entry name" value="PLC-like phosphodiesterases"/>
    <property type="match status" value="1"/>
</dbReference>
<protein>
    <recommendedName>
        <fullName evidence="4">PLC-like phosphodiesterase</fullName>
    </recommendedName>
</protein>